<dbReference type="OrthoDB" id="9970333at2759"/>
<evidence type="ECO:0008006" key="3">
    <source>
        <dbReference type="Google" id="ProtNLM"/>
    </source>
</evidence>
<proteinExistence type="predicted"/>
<dbReference type="AlphaFoldDB" id="A0A4Y2B1K0"/>
<dbReference type="GO" id="GO:0003676">
    <property type="term" value="F:nucleic acid binding"/>
    <property type="evidence" value="ECO:0007669"/>
    <property type="project" value="InterPro"/>
</dbReference>
<dbReference type="Proteomes" id="UP000499080">
    <property type="component" value="Unassembled WGS sequence"/>
</dbReference>
<dbReference type="InterPro" id="IPR036397">
    <property type="entry name" value="RNaseH_sf"/>
</dbReference>
<evidence type="ECO:0000313" key="1">
    <source>
        <dbReference type="EMBL" id="GBL85717.1"/>
    </source>
</evidence>
<name>A0A4Y2B1K0_ARAVE</name>
<keyword evidence="2" id="KW-1185">Reference proteome</keyword>
<comment type="caution">
    <text evidence="1">The sequence shown here is derived from an EMBL/GenBank/DDBJ whole genome shotgun (WGS) entry which is preliminary data.</text>
</comment>
<gene>
    <name evidence="1" type="ORF">AVEN_193168_1</name>
</gene>
<accession>A0A4Y2B1K0</accession>
<reference evidence="1 2" key="1">
    <citation type="journal article" date="2019" name="Sci. Rep.">
        <title>Orb-weaving spider Araneus ventricosus genome elucidates the spidroin gene catalogue.</title>
        <authorList>
            <person name="Kono N."/>
            <person name="Nakamura H."/>
            <person name="Ohtoshi R."/>
            <person name="Moran D.A.P."/>
            <person name="Shinohara A."/>
            <person name="Yoshida Y."/>
            <person name="Fujiwara M."/>
            <person name="Mori M."/>
            <person name="Tomita M."/>
            <person name="Arakawa K."/>
        </authorList>
    </citation>
    <scope>NUCLEOTIDE SEQUENCE [LARGE SCALE GENOMIC DNA]</scope>
</reference>
<dbReference type="EMBL" id="BGPR01000044">
    <property type="protein sequence ID" value="GBL85717.1"/>
    <property type="molecule type" value="Genomic_DNA"/>
</dbReference>
<organism evidence="1 2">
    <name type="scientific">Araneus ventricosus</name>
    <name type="common">Orbweaver spider</name>
    <name type="synonym">Epeira ventricosa</name>
    <dbReference type="NCBI Taxonomy" id="182803"/>
    <lineage>
        <taxon>Eukaryota</taxon>
        <taxon>Metazoa</taxon>
        <taxon>Ecdysozoa</taxon>
        <taxon>Arthropoda</taxon>
        <taxon>Chelicerata</taxon>
        <taxon>Arachnida</taxon>
        <taxon>Araneae</taxon>
        <taxon>Araneomorphae</taxon>
        <taxon>Entelegynae</taxon>
        <taxon>Araneoidea</taxon>
        <taxon>Araneidae</taxon>
        <taxon>Araneus</taxon>
    </lineage>
</organism>
<dbReference type="Gene3D" id="3.30.420.10">
    <property type="entry name" value="Ribonuclease H-like superfamily/Ribonuclease H"/>
    <property type="match status" value="1"/>
</dbReference>
<protein>
    <recommendedName>
        <fullName evidence="3">Tc1-like transposase DDE domain-containing protein</fullName>
    </recommendedName>
</protein>
<evidence type="ECO:0000313" key="2">
    <source>
        <dbReference type="Proteomes" id="UP000499080"/>
    </source>
</evidence>
<sequence>MSDYPTYSPDLATSDFHLFLELKNWLEGQSFLKNGDIQSKDAANDAILVLNSFCFLLLSLFYDPSELEKNDETVSKELRTFFDPLAAASGCSNPTWRPR</sequence>